<evidence type="ECO:0000313" key="1">
    <source>
        <dbReference type="EMBL" id="ALN81566.1"/>
    </source>
</evidence>
<dbReference type="InterPro" id="IPR036737">
    <property type="entry name" value="OmpA-like_sf"/>
</dbReference>
<accession>A0A0S2FDH2</accession>
<proteinExistence type="predicted"/>
<keyword evidence="2" id="KW-1185">Reference proteome</keyword>
<dbReference type="Gene3D" id="3.30.1330.60">
    <property type="entry name" value="OmpA-like domain"/>
    <property type="match status" value="1"/>
</dbReference>
<dbReference type="Proteomes" id="UP000060787">
    <property type="component" value="Chromosome"/>
</dbReference>
<dbReference type="KEGG" id="lab:LA76x_3442"/>
<organism evidence="1 2">
    <name type="scientific">Lysobacter antibioticus</name>
    <dbReference type="NCBI Taxonomy" id="84531"/>
    <lineage>
        <taxon>Bacteria</taxon>
        <taxon>Pseudomonadati</taxon>
        <taxon>Pseudomonadota</taxon>
        <taxon>Gammaproteobacteria</taxon>
        <taxon>Lysobacterales</taxon>
        <taxon>Lysobacteraceae</taxon>
        <taxon>Lysobacter</taxon>
    </lineage>
</organism>
<evidence type="ECO:0000313" key="2">
    <source>
        <dbReference type="Proteomes" id="UP000060787"/>
    </source>
</evidence>
<protein>
    <submittedName>
        <fullName evidence="1">Uncharacterized protein</fullName>
    </submittedName>
</protein>
<name>A0A0S2FDH2_LYSAN</name>
<dbReference type="PATRIC" id="fig|84531.8.peg.3458"/>
<dbReference type="EMBL" id="CP011129">
    <property type="protein sequence ID" value="ALN81566.1"/>
    <property type="molecule type" value="Genomic_DNA"/>
</dbReference>
<sequence>MYKMVLDSGIDPWRIIALKEYSFNRPIASGHEDYRKNQRVELNLVEAP</sequence>
<reference evidence="1 2" key="1">
    <citation type="journal article" date="2015" name="BMC Genomics">
        <title>Comparative genomics and metabolic profiling of the genus Lysobacter.</title>
        <authorList>
            <person name="de Bruijn I."/>
            <person name="Cheng X."/>
            <person name="de Jager V."/>
            <person name="Exposito R.G."/>
            <person name="Watrous J."/>
            <person name="Patel N."/>
            <person name="Postma J."/>
            <person name="Dorrestein P.C."/>
            <person name="Kobayashi D."/>
            <person name="Raaijmakers J.M."/>
        </authorList>
    </citation>
    <scope>NUCLEOTIDE SEQUENCE [LARGE SCALE GENOMIC DNA]</scope>
    <source>
        <strain evidence="1 2">76</strain>
    </source>
</reference>
<dbReference type="AlphaFoldDB" id="A0A0S2FDH2"/>
<gene>
    <name evidence="1" type="ORF">LA76x_3442</name>
</gene>